<dbReference type="EMBL" id="JANFNG010000055">
    <property type="protein sequence ID" value="MCQ4085154.1"/>
    <property type="molecule type" value="Genomic_DNA"/>
</dbReference>
<evidence type="ECO:0000256" key="1">
    <source>
        <dbReference type="SAM" id="MobiDB-lite"/>
    </source>
</evidence>
<dbReference type="Proteomes" id="UP001057702">
    <property type="component" value="Unassembled WGS sequence"/>
</dbReference>
<keyword evidence="3" id="KW-1185">Reference proteome</keyword>
<protein>
    <submittedName>
        <fullName evidence="2">Uncharacterized protein</fullName>
    </submittedName>
</protein>
<evidence type="ECO:0000313" key="2">
    <source>
        <dbReference type="EMBL" id="MCQ4085154.1"/>
    </source>
</evidence>
<evidence type="ECO:0000313" key="3">
    <source>
        <dbReference type="Proteomes" id="UP001057702"/>
    </source>
</evidence>
<organism evidence="2 3">
    <name type="scientific">Streptomyces humicola</name>
    <dbReference type="NCBI Taxonomy" id="2953240"/>
    <lineage>
        <taxon>Bacteria</taxon>
        <taxon>Bacillati</taxon>
        <taxon>Actinomycetota</taxon>
        <taxon>Actinomycetes</taxon>
        <taxon>Kitasatosporales</taxon>
        <taxon>Streptomycetaceae</taxon>
        <taxon>Streptomyces</taxon>
    </lineage>
</organism>
<name>A0ABT1Q5F4_9ACTN</name>
<proteinExistence type="predicted"/>
<feature type="compositionally biased region" description="Low complexity" evidence="1">
    <location>
        <begin position="1"/>
        <end position="21"/>
    </location>
</feature>
<gene>
    <name evidence="2" type="ORF">NGB36_32485</name>
</gene>
<feature type="region of interest" description="Disordered" evidence="1">
    <location>
        <begin position="1"/>
        <end position="22"/>
    </location>
</feature>
<dbReference type="RefSeq" id="WP_255924278.1">
    <property type="nucleotide sequence ID" value="NZ_JANFNG010000055.1"/>
</dbReference>
<accession>A0ABT1Q5F4</accession>
<comment type="caution">
    <text evidence="2">The sequence shown here is derived from an EMBL/GenBank/DDBJ whole genome shotgun (WGS) entry which is preliminary data.</text>
</comment>
<sequence>MFAANLMNQQPQAAAANPDPNGTLVVPASPLSTQGLAGTNLTLQNPYRTGVDQPPVGNAASGDPTAYCRTMVAIQQRRVQLDSRMTMQVTSPGPAMASNPFTFLANRLNQSFTNLGCTGLLHMKNPVTVTADGAGVVVAATFAHPIA</sequence>
<reference evidence="2" key="1">
    <citation type="submission" date="2022-06" db="EMBL/GenBank/DDBJ databases">
        <title>Draft genome sequence of Streptomyces sp. RB6PN25 isolated from peat swamp forest in Thailand.</title>
        <authorList>
            <person name="Duangmal K."/>
            <person name="Klaysubun C."/>
        </authorList>
    </citation>
    <scope>NUCLEOTIDE SEQUENCE</scope>
    <source>
        <strain evidence="2">RB6PN25</strain>
    </source>
</reference>